<evidence type="ECO:0000313" key="2">
    <source>
        <dbReference type="Proteomes" id="UP000324020"/>
    </source>
</evidence>
<organism evidence="1 2">
    <name type="scientific">Halorubrum xinjiangense</name>
    <dbReference type="NCBI Taxonomy" id="261291"/>
    <lineage>
        <taxon>Archaea</taxon>
        <taxon>Methanobacteriati</taxon>
        <taxon>Methanobacteriota</taxon>
        <taxon>Stenosarchaea group</taxon>
        <taxon>Halobacteria</taxon>
        <taxon>Halobacteriales</taxon>
        <taxon>Haloferacaceae</taxon>
        <taxon>Halorubrum</taxon>
    </lineage>
</organism>
<accession>A0A1G7K795</accession>
<dbReference type="AlphaFoldDB" id="A0A1G7K795"/>
<dbReference type="OrthoDB" id="329550at2157"/>
<dbReference type="RefSeq" id="WP_149798076.1">
    <property type="nucleotide sequence ID" value="NZ_FNBO01000003.1"/>
</dbReference>
<reference evidence="1 2" key="1">
    <citation type="submission" date="2016-10" db="EMBL/GenBank/DDBJ databases">
        <authorList>
            <person name="Varghese N."/>
            <person name="Submissions S."/>
        </authorList>
    </citation>
    <scope>NUCLEOTIDE SEQUENCE [LARGE SCALE GENOMIC DNA]</scope>
    <source>
        <strain evidence="1 2">CGMCC 1.3527</strain>
    </source>
</reference>
<dbReference type="PROSITE" id="PS51257">
    <property type="entry name" value="PROKAR_LIPOPROTEIN"/>
    <property type="match status" value="1"/>
</dbReference>
<sequence>MERRGLLAAGAGALAAVTAGCLGLGGADPGRLDLTVRNDGDDPVDVDVLVEGDDGTTYEAESDRVDAGVARAFEVTVGVNGRHEAAVTGADWEGRLAWDAGTCRVYDGLVAVDDAAVEVAGECGEPR</sequence>
<keyword evidence="2" id="KW-1185">Reference proteome</keyword>
<dbReference type="EMBL" id="FNBO01000003">
    <property type="protein sequence ID" value="SDF33007.1"/>
    <property type="molecule type" value="Genomic_DNA"/>
</dbReference>
<dbReference type="Proteomes" id="UP000324020">
    <property type="component" value="Unassembled WGS sequence"/>
</dbReference>
<evidence type="ECO:0000313" key="1">
    <source>
        <dbReference type="EMBL" id="SDF33007.1"/>
    </source>
</evidence>
<name>A0A1G7K795_9EURY</name>
<protein>
    <submittedName>
        <fullName evidence="1">Uncharacterized protein</fullName>
    </submittedName>
</protein>
<proteinExistence type="predicted"/>
<gene>
    <name evidence="1" type="ORF">SAMN04488067_103221</name>
</gene>